<name>F1TJI2_RHOHA</name>
<dbReference type="Proteomes" id="UP000004245">
    <property type="component" value="Unassembled WGS sequence"/>
</dbReference>
<evidence type="ECO:0000313" key="5">
    <source>
        <dbReference type="EMBL" id="EGD22286.1"/>
    </source>
</evidence>
<dbReference type="HOGENOM" id="CLU_050931_1_0_11"/>
<evidence type="ECO:0000259" key="3">
    <source>
        <dbReference type="Pfam" id="PF13649"/>
    </source>
</evidence>
<dbReference type="InterPro" id="IPR029063">
    <property type="entry name" value="SAM-dependent_MTases_sf"/>
</dbReference>
<feature type="binding site" evidence="1">
    <location>
        <position position="54"/>
    </location>
    <ligand>
        <name>Zn(2+)</name>
        <dbReference type="ChEBI" id="CHEBI:29105"/>
    </ligand>
</feature>
<evidence type="ECO:0000259" key="4">
    <source>
        <dbReference type="Pfam" id="PF21302"/>
    </source>
</evidence>
<keyword evidence="1" id="KW-0479">Metal-binding</keyword>
<dbReference type="EMBL" id="ADNW02000019">
    <property type="protein sequence ID" value="EGD22286.1"/>
    <property type="molecule type" value="Genomic_DNA"/>
</dbReference>
<reference evidence="5" key="1">
    <citation type="submission" date="2011-01" db="EMBL/GenBank/DDBJ databases">
        <authorList>
            <person name="Muzny D."/>
            <person name="Qin X."/>
            <person name="Buhay C."/>
            <person name="Dugan-Rocha S."/>
            <person name="Ding Y."/>
            <person name="Chen G."/>
            <person name="Hawes A."/>
            <person name="Holder M."/>
            <person name="Jhangiani S."/>
            <person name="Johnson A."/>
            <person name="Khan Z."/>
            <person name="Li Z."/>
            <person name="Liu W."/>
            <person name="Liu X."/>
            <person name="Perez L."/>
            <person name="Shen H."/>
            <person name="Wang Q."/>
            <person name="Watt J."/>
            <person name="Xi L."/>
            <person name="Xin Y."/>
            <person name="Zhou J."/>
            <person name="Deng J."/>
            <person name="Jiang H."/>
            <person name="Liu Y."/>
            <person name="Qu J."/>
            <person name="Song X.-Z."/>
            <person name="Zhang L."/>
            <person name="Villasana D."/>
            <person name="Johnson A."/>
            <person name="Liu J."/>
            <person name="Liyanage D."/>
            <person name="Lorensuhewa L."/>
            <person name="Robinson T."/>
            <person name="Song A."/>
            <person name="Song B.-B."/>
            <person name="Dinh H."/>
            <person name="Thornton R."/>
            <person name="Coyle M."/>
            <person name="Francisco L."/>
            <person name="Jackson L."/>
            <person name="Javaid M."/>
            <person name="Korchina V."/>
            <person name="Kovar C."/>
            <person name="Mata R."/>
            <person name="Mathew T."/>
            <person name="Ngo R."/>
            <person name="Nguyen L."/>
            <person name="Nguyen N."/>
            <person name="Okwuonu G."/>
            <person name="Ongeri F."/>
            <person name="Pham C."/>
            <person name="Simmons D."/>
            <person name="Wilczek-Boney K."/>
            <person name="Hale W."/>
            <person name="Jakkamsetti A."/>
            <person name="Pham P."/>
            <person name="Ruth R."/>
            <person name="San Lucas F."/>
            <person name="Warren J."/>
            <person name="Zhang J."/>
            <person name="Zhao Z."/>
            <person name="Zhou C."/>
            <person name="Zhu D."/>
            <person name="Lee S."/>
            <person name="Bess C."/>
            <person name="Blankenburg K."/>
            <person name="Forbes L."/>
            <person name="Fu Q."/>
            <person name="Gubbala S."/>
            <person name="Hirani K."/>
            <person name="Jayaseelan J.C."/>
            <person name="Lara F."/>
            <person name="Munidasa M."/>
            <person name="Palculict T."/>
            <person name="Patil S."/>
            <person name="Pu L.-L."/>
            <person name="Saada N."/>
            <person name="Tang L."/>
            <person name="Weissenberger G."/>
            <person name="Zhu Y."/>
            <person name="Hemphill L."/>
            <person name="Shang Y."/>
            <person name="Youmans B."/>
            <person name="Ayvaz T."/>
            <person name="Ross M."/>
            <person name="Santibanez J."/>
            <person name="Aqrawi P."/>
            <person name="Gross S."/>
            <person name="Joshi V."/>
            <person name="Fowler G."/>
            <person name="Nazareth L."/>
            <person name="Reid J."/>
            <person name="Worley K."/>
            <person name="Petrosino J."/>
            <person name="Highlander S."/>
            <person name="Gibbs R."/>
        </authorList>
    </citation>
    <scope>NUCLEOTIDE SEQUENCE [LARGE SCALE GENOMIC DNA]</scope>
    <source>
        <strain evidence="5">ATCC 33707</strain>
    </source>
</reference>
<dbReference type="STRING" id="43767.A6I91_10555"/>
<accession>F1TJI2</accession>
<keyword evidence="2" id="KW-0949">S-adenosyl-L-methionine</keyword>
<evidence type="ECO:0000256" key="2">
    <source>
        <dbReference type="PIRSR" id="PIRSR018249-2"/>
    </source>
</evidence>
<dbReference type="Pfam" id="PF13649">
    <property type="entry name" value="Methyltransf_25"/>
    <property type="match status" value="1"/>
</dbReference>
<feature type="binding site" evidence="2">
    <location>
        <position position="94"/>
    </location>
    <ligand>
        <name>S-adenosyl-L-methionine</name>
        <dbReference type="ChEBI" id="CHEBI:59789"/>
    </ligand>
</feature>
<dbReference type="CDD" id="cd02440">
    <property type="entry name" value="AdoMet_MTases"/>
    <property type="match status" value="1"/>
</dbReference>
<dbReference type="GO" id="GO:0032259">
    <property type="term" value="P:methylation"/>
    <property type="evidence" value="ECO:0007669"/>
    <property type="project" value="UniProtKB-KW"/>
</dbReference>
<dbReference type="InterPro" id="IPR048647">
    <property type="entry name" value="RlmA_N"/>
</dbReference>
<dbReference type="AlphaFoldDB" id="F1TJI2"/>
<proteinExistence type="predicted"/>
<feature type="domain" description="23S rRNA (guanine(745)-N(1))-methyltransferase N-terminal" evidence="4">
    <location>
        <begin position="33"/>
        <end position="67"/>
    </location>
</feature>
<feature type="domain" description="Methyltransferase" evidence="3">
    <location>
        <begin position="117"/>
        <end position="201"/>
    </location>
</feature>
<feature type="binding site" evidence="1">
    <location>
        <position position="50"/>
    </location>
    <ligand>
        <name>Zn(2+)</name>
        <dbReference type="ChEBI" id="CHEBI:29105"/>
    </ligand>
</feature>
<dbReference type="InterPro" id="IPR016718">
    <property type="entry name" value="rRNA_m1G-MeTrfase_A_prd"/>
</dbReference>
<evidence type="ECO:0000313" key="6">
    <source>
        <dbReference type="Proteomes" id="UP000004245"/>
    </source>
</evidence>
<keyword evidence="5" id="KW-0808">Transferase</keyword>
<dbReference type="InterPro" id="IPR041698">
    <property type="entry name" value="Methyltransf_25"/>
</dbReference>
<keyword evidence="6" id="KW-1185">Reference proteome</keyword>
<keyword evidence="5" id="KW-0489">Methyltransferase</keyword>
<gene>
    <name evidence="5" type="ORF">HMPREF0724_13885</name>
</gene>
<organism evidence="5 6">
    <name type="scientific">Prescottella equi ATCC 33707</name>
    <dbReference type="NCBI Taxonomy" id="525370"/>
    <lineage>
        <taxon>Bacteria</taxon>
        <taxon>Bacillati</taxon>
        <taxon>Actinomycetota</taxon>
        <taxon>Actinomycetes</taxon>
        <taxon>Mycobacteriales</taxon>
        <taxon>Nocardiaceae</taxon>
        <taxon>Prescottella</taxon>
    </lineage>
</organism>
<dbReference type="PIRSF" id="PIRSF018249">
    <property type="entry name" value="MyrA_prd"/>
    <property type="match status" value="1"/>
</dbReference>
<evidence type="ECO:0000256" key="1">
    <source>
        <dbReference type="PIRSR" id="PIRSR018249-1"/>
    </source>
</evidence>
<comment type="caution">
    <text evidence="5">The sequence shown here is derived from an EMBL/GenBank/DDBJ whole genome shotgun (WGS) entry which is preliminary data.</text>
</comment>
<feature type="binding site" evidence="2">
    <location>
        <begin position="124"/>
        <end position="125"/>
    </location>
    <ligand>
        <name>S-adenosyl-L-methionine</name>
        <dbReference type="ChEBI" id="CHEBI:59789"/>
    </ligand>
</feature>
<dbReference type="SUPFAM" id="SSF53335">
    <property type="entry name" value="S-adenosyl-L-methionine-dependent methyltransferases"/>
    <property type="match status" value="1"/>
</dbReference>
<keyword evidence="1" id="KW-0862">Zinc</keyword>
<protein>
    <submittedName>
        <fullName evidence="5">Methyltransferase domain protein</fullName>
    </submittedName>
</protein>
<feature type="binding site" evidence="2">
    <location>
        <position position="212"/>
    </location>
    <ligand>
        <name>S-adenosyl-L-methionine</name>
        <dbReference type="ChEBI" id="CHEBI:59789"/>
    </ligand>
</feature>
<dbReference type="Gene3D" id="3.40.50.150">
    <property type="entry name" value="Vaccinia Virus protein VP39"/>
    <property type="match status" value="1"/>
</dbReference>
<dbReference type="GO" id="GO:0046872">
    <property type="term" value="F:metal ion binding"/>
    <property type="evidence" value="ECO:0007669"/>
    <property type="project" value="UniProtKB-KW"/>
</dbReference>
<sequence length="307" mass="32749">MPVWRSSRGCSNDGSGGKGTAVPVLADVSALLACPQCGDGLDPVDRTLVCPRGHSFDVARQGYVTLLTGAPSKFTGDSPEMVADRCEFLDAGHFDPLMAAVADAVVQSTPDDVEPRILEVGAGTGHYLARVLDAAPTARGIGLDVSKPAARRLARSHPRAAAVVADVWRQLPVLDGVLTHVLSIFAPRNAAEIDRVLGDGGVLVVLTPTDRHLRELVDLLGMVRVDDRKVERLGETLAGRFERVHRTPVEVTMPLSHRDVDHLVGMGPSARHLPPERRAEAIAALPEPFPVTASVVVSSYRRASTSR</sequence>
<dbReference type="GO" id="GO:0008168">
    <property type="term" value="F:methyltransferase activity"/>
    <property type="evidence" value="ECO:0007669"/>
    <property type="project" value="UniProtKB-KW"/>
</dbReference>
<dbReference type="Pfam" id="PF21302">
    <property type="entry name" value="Zn_ribbon_RlmA"/>
    <property type="match status" value="1"/>
</dbReference>